<evidence type="ECO:0000313" key="3">
    <source>
        <dbReference type="Proteomes" id="UP001189624"/>
    </source>
</evidence>
<evidence type="ECO:0000313" key="2">
    <source>
        <dbReference type="EMBL" id="CAJ1937276.1"/>
    </source>
</evidence>
<sequence length="101" mass="11626">MNWTRHREVKEANEILLFPFTNKIVDENGKSNVISEDYKRKKVVKEEAPTRSTIDIETTIIEVENFYGDKGPIYPLTFQTMKGHDKGGAMRERHLGDGDVT</sequence>
<dbReference type="Gramene" id="rna-AYBTSS11_LOCUS7929">
    <property type="protein sequence ID" value="CAJ1937276.1"/>
    <property type="gene ID" value="gene-AYBTSS11_LOCUS7929"/>
</dbReference>
<evidence type="ECO:0000256" key="1">
    <source>
        <dbReference type="SAM" id="MobiDB-lite"/>
    </source>
</evidence>
<dbReference type="AlphaFoldDB" id="A0AA86S9C6"/>
<dbReference type="EMBL" id="OY731400">
    <property type="protein sequence ID" value="CAJ1937276.1"/>
    <property type="molecule type" value="Genomic_DNA"/>
</dbReference>
<reference evidence="2" key="1">
    <citation type="submission" date="2023-10" db="EMBL/GenBank/DDBJ databases">
        <authorList>
            <person name="Domelevo Entfellner J.-B."/>
        </authorList>
    </citation>
    <scope>NUCLEOTIDE SEQUENCE</scope>
</reference>
<feature type="region of interest" description="Disordered" evidence="1">
    <location>
        <begin position="82"/>
        <end position="101"/>
    </location>
</feature>
<proteinExistence type="predicted"/>
<organism evidence="2 3">
    <name type="scientific">Sphenostylis stenocarpa</name>
    <dbReference type="NCBI Taxonomy" id="92480"/>
    <lineage>
        <taxon>Eukaryota</taxon>
        <taxon>Viridiplantae</taxon>
        <taxon>Streptophyta</taxon>
        <taxon>Embryophyta</taxon>
        <taxon>Tracheophyta</taxon>
        <taxon>Spermatophyta</taxon>
        <taxon>Magnoliopsida</taxon>
        <taxon>eudicotyledons</taxon>
        <taxon>Gunneridae</taxon>
        <taxon>Pentapetalae</taxon>
        <taxon>rosids</taxon>
        <taxon>fabids</taxon>
        <taxon>Fabales</taxon>
        <taxon>Fabaceae</taxon>
        <taxon>Papilionoideae</taxon>
        <taxon>50 kb inversion clade</taxon>
        <taxon>NPAAA clade</taxon>
        <taxon>indigoferoid/millettioid clade</taxon>
        <taxon>Phaseoleae</taxon>
        <taxon>Sphenostylis</taxon>
    </lineage>
</organism>
<accession>A0AA86S9C6</accession>
<protein>
    <submittedName>
        <fullName evidence="2">Uncharacterized protein</fullName>
    </submittedName>
</protein>
<keyword evidence="3" id="KW-1185">Reference proteome</keyword>
<gene>
    <name evidence="2" type="ORF">AYBTSS11_LOCUS7929</name>
</gene>
<name>A0AA86S9C6_9FABA</name>
<dbReference type="Proteomes" id="UP001189624">
    <property type="component" value="Chromosome 3"/>
</dbReference>